<evidence type="ECO:0000313" key="3">
    <source>
        <dbReference type="Proteomes" id="UP000533017"/>
    </source>
</evidence>
<comment type="caution">
    <text evidence="2">The sequence shown here is derived from an EMBL/GenBank/DDBJ whole genome shotgun (WGS) entry which is preliminary data.</text>
</comment>
<protein>
    <submittedName>
        <fullName evidence="2">Uncharacterized protein</fullName>
    </submittedName>
</protein>
<keyword evidence="3" id="KW-1185">Reference proteome</keyword>
<feature type="region of interest" description="Disordered" evidence="1">
    <location>
        <begin position="117"/>
        <end position="140"/>
    </location>
</feature>
<dbReference type="EMBL" id="JACBZA010000001">
    <property type="protein sequence ID" value="NYH85733.1"/>
    <property type="molecule type" value="Genomic_DNA"/>
</dbReference>
<dbReference type="RefSeq" id="WP_139238848.1">
    <property type="nucleotide sequence ID" value="NZ_FOOI01000003.1"/>
</dbReference>
<evidence type="ECO:0000256" key="1">
    <source>
        <dbReference type="SAM" id="MobiDB-lite"/>
    </source>
</evidence>
<proteinExistence type="predicted"/>
<dbReference type="Proteomes" id="UP000533017">
    <property type="component" value="Unassembled WGS sequence"/>
</dbReference>
<name>A0ABX2S7X0_9ACTN</name>
<evidence type="ECO:0000313" key="2">
    <source>
        <dbReference type="EMBL" id="NYH85733.1"/>
    </source>
</evidence>
<accession>A0ABX2S7X0</accession>
<feature type="compositionally biased region" description="Basic and acidic residues" evidence="1">
    <location>
        <begin position="118"/>
        <end position="129"/>
    </location>
</feature>
<sequence>MNLMRPPRLWIWIGLAAVIAAVGIGWSANQQPARGTPSGPADRDWVRAKMAEGGDFPIALPVKLPRGYQAPRTYGLTTGPDNQVLARNIFFGPTPSGRTSGLKTVVLCVERSSAVADRGCEGPDSRKDPPGSGTTDADYPRPMIRHVGELLVMLTFDDKTADDRAAWQATDYTTDLDKVTWLH</sequence>
<gene>
    <name evidence="2" type="ORF">FHR37_004584</name>
</gene>
<reference evidence="2 3" key="1">
    <citation type="submission" date="2020-07" db="EMBL/GenBank/DDBJ databases">
        <title>Sequencing the genomes of 1000 actinobacteria strains.</title>
        <authorList>
            <person name="Klenk H.-P."/>
        </authorList>
    </citation>
    <scope>NUCLEOTIDE SEQUENCE [LARGE SCALE GENOMIC DNA]</scope>
    <source>
        <strain evidence="2 3">DSM 45117</strain>
    </source>
</reference>
<organism evidence="2 3">
    <name type="scientific">Actinopolymorpha cephalotaxi</name>
    <dbReference type="NCBI Taxonomy" id="504797"/>
    <lineage>
        <taxon>Bacteria</taxon>
        <taxon>Bacillati</taxon>
        <taxon>Actinomycetota</taxon>
        <taxon>Actinomycetes</taxon>
        <taxon>Propionibacteriales</taxon>
        <taxon>Actinopolymorphaceae</taxon>
        <taxon>Actinopolymorpha</taxon>
    </lineage>
</organism>